<dbReference type="GO" id="GO:0015483">
    <property type="term" value="F:long-chain fatty acid transporting porin activity"/>
    <property type="evidence" value="ECO:0007669"/>
    <property type="project" value="TreeGrafter"/>
</dbReference>
<keyword evidence="4" id="KW-0812">Transmembrane</keyword>
<dbReference type="PANTHER" id="PTHR35093:SF8">
    <property type="entry name" value="OUTER MEMBRANE PROTEIN NMB0088-RELATED"/>
    <property type="match status" value="1"/>
</dbReference>
<dbReference type="AlphaFoldDB" id="A0A0H4IWH1"/>
<accession>A0A0H4IWH1</accession>
<dbReference type="GO" id="GO:0009279">
    <property type="term" value="C:cell outer membrane"/>
    <property type="evidence" value="ECO:0007669"/>
    <property type="project" value="UniProtKB-SubCell"/>
</dbReference>
<keyword evidence="6" id="KW-0472">Membrane</keyword>
<dbReference type="PANTHER" id="PTHR35093">
    <property type="entry name" value="OUTER MEMBRANE PROTEIN NMB0088-RELATED"/>
    <property type="match status" value="1"/>
</dbReference>
<evidence type="ECO:0000256" key="3">
    <source>
        <dbReference type="ARBA" id="ARBA00022452"/>
    </source>
</evidence>
<reference evidence="9" key="1">
    <citation type="submission" date="2003-03" db="EMBL/GenBank/DDBJ databases">
        <title>The complete genome sequence of Neisseria gonorrhoeae.</title>
        <authorList>
            <person name="Lewis L.A."/>
            <person name="Gillaspy A.F."/>
            <person name="McLaughlin R.E."/>
            <person name="Gipson M."/>
            <person name="Ducey T.F."/>
            <person name="Ownbey T."/>
            <person name="Hartman K."/>
            <person name="Nydick C."/>
            <person name="Carson M.B."/>
            <person name="Vaughn J."/>
            <person name="Thomson C."/>
            <person name="Song L."/>
            <person name="Lin S."/>
            <person name="Yuan X."/>
            <person name="Najar F."/>
            <person name="Zhan M."/>
            <person name="Ren Q."/>
            <person name="Zhu H."/>
            <person name="Qi S."/>
            <person name="Kenton S.M."/>
            <person name="Lai H."/>
            <person name="White J.D."/>
            <person name="Clifton S."/>
            <person name="Roe B.A."/>
            <person name="Dyer D.W."/>
        </authorList>
    </citation>
    <scope>NUCLEOTIDE SEQUENCE [LARGE SCALE GENOMIC DNA]</scope>
    <source>
        <strain evidence="9">ATCC 700825 / FA 1090</strain>
    </source>
</reference>
<dbReference type="Gene3D" id="2.40.160.60">
    <property type="entry name" value="Outer membrane protein transport protein (OMPP1/FadL/TodX)"/>
    <property type="match status" value="1"/>
</dbReference>
<evidence type="ECO:0000256" key="2">
    <source>
        <dbReference type="ARBA" id="ARBA00008163"/>
    </source>
</evidence>
<comment type="subcellular location">
    <subcellularLocation>
        <location evidence="1">Cell outer membrane</location>
        <topology evidence="1">Multi-pass membrane protein</topology>
    </subcellularLocation>
</comment>
<dbReference type="SUPFAM" id="SSF56935">
    <property type="entry name" value="Porins"/>
    <property type="match status" value="1"/>
</dbReference>
<sequence>MLQATPSNPTAAAQIKADGHADVKGSDWGVGYQLAWMWDINDRARVGVNYRSKVSHTLKGDAEWAADGAAAKQQWNDNMLTPLGYTANEKASVKIVTPESLSVHGMYKVSDKADLFGDVTWTRHSRFNKAELFFEKEKNIANGKKSDRTTITPNWRNTYKVGLGGSYQISEPLQLRVGIAFDKPPVRNADYRMNSLPDGNRIWFSAGMKYHIGKNHVVDAAYTHIHINDTSYRTAKASGNDVDSKGASCARFKNHADIIGLQYTYKFK</sequence>
<evidence type="ECO:0000256" key="6">
    <source>
        <dbReference type="ARBA" id="ARBA00023136"/>
    </source>
</evidence>
<evidence type="ECO:0008006" key="10">
    <source>
        <dbReference type="Google" id="ProtNLM"/>
    </source>
</evidence>
<dbReference type="InterPro" id="IPR005017">
    <property type="entry name" value="OMPP1/FadL/TodX"/>
</dbReference>
<keyword evidence="3" id="KW-1134">Transmembrane beta strand</keyword>
<evidence type="ECO:0000256" key="5">
    <source>
        <dbReference type="ARBA" id="ARBA00022729"/>
    </source>
</evidence>
<proteinExistence type="inferred from homology"/>
<dbReference type="Pfam" id="PF03349">
    <property type="entry name" value="Toluene_X"/>
    <property type="match status" value="1"/>
</dbReference>
<evidence type="ECO:0000256" key="7">
    <source>
        <dbReference type="ARBA" id="ARBA00023237"/>
    </source>
</evidence>
<dbReference type="Proteomes" id="UP000000535">
    <property type="component" value="Chromosome"/>
</dbReference>
<dbReference type="EMBL" id="AE004969">
    <property type="protein sequence ID" value="AKO63783.1"/>
    <property type="molecule type" value="Genomic_DNA"/>
</dbReference>
<evidence type="ECO:0000256" key="1">
    <source>
        <dbReference type="ARBA" id="ARBA00004571"/>
    </source>
</evidence>
<name>A0A0H4IWH1_NEIG1</name>
<comment type="similarity">
    <text evidence="2">Belongs to the OmpP1/FadL family.</text>
</comment>
<keyword evidence="7" id="KW-0998">Cell outer membrane</keyword>
<gene>
    <name evidence="8" type="ORF">NGO_10090</name>
</gene>
<keyword evidence="9" id="KW-1185">Reference proteome</keyword>
<keyword evidence="5" id="KW-0732">Signal</keyword>
<organism evidence="8 9">
    <name type="scientific">Neisseria gonorrhoeae (strain ATCC 700825 / FA 1090)</name>
    <dbReference type="NCBI Taxonomy" id="242231"/>
    <lineage>
        <taxon>Bacteria</taxon>
        <taxon>Pseudomonadati</taxon>
        <taxon>Pseudomonadota</taxon>
        <taxon>Betaproteobacteria</taxon>
        <taxon>Neisseriales</taxon>
        <taxon>Neisseriaceae</taxon>
        <taxon>Neisseria</taxon>
    </lineage>
</organism>
<protein>
    <recommendedName>
        <fullName evidence="10">Outer membrane protein</fullName>
    </recommendedName>
</protein>
<dbReference type="STRING" id="242231.NGO_10090"/>
<dbReference type="KEGG" id="ngo:NGO_10090"/>
<evidence type="ECO:0000313" key="8">
    <source>
        <dbReference type="EMBL" id="AKO63783.1"/>
    </source>
</evidence>
<evidence type="ECO:0000256" key="4">
    <source>
        <dbReference type="ARBA" id="ARBA00022692"/>
    </source>
</evidence>
<evidence type="ECO:0000313" key="9">
    <source>
        <dbReference type="Proteomes" id="UP000000535"/>
    </source>
</evidence>